<feature type="region of interest" description="Disordered" evidence="1">
    <location>
        <begin position="84"/>
        <end position="110"/>
    </location>
</feature>
<dbReference type="Proteomes" id="UP000439903">
    <property type="component" value="Unassembled WGS sequence"/>
</dbReference>
<dbReference type="EMBL" id="WTPW01000124">
    <property type="protein sequence ID" value="KAF0544535.1"/>
    <property type="molecule type" value="Genomic_DNA"/>
</dbReference>
<reference evidence="2 3" key="1">
    <citation type="journal article" date="2019" name="Environ. Microbiol.">
        <title>At the nexus of three kingdoms: the genome of the mycorrhizal fungus Gigaspora margarita provides insights into plant, endobacterial and fungal interactions.</title>
        <authorList>
            <person name="Venice F."/>
            <person name="Ghignone S."/>
            <person name="Salvioli di Fossalunga A."/>
            <person name="Amselem J."/>
            <person name="Novero M."/>
            <person name="Xianan X."/>
            <person name="Sedzielewska Toro K."/>
            <person name="Morin E."/>
            <person name="Lipzen A."/>
            <person name="Grigoriev I.V."/>
            <person name="Henrissat B."/>
            <person name="Martin F.M."/>
            <person name="Bonfante P."/>
        </authorList>
    </citation>
    <scope>NUCLEOTIDE SEQUENCE [LARGE SCALE GENOMIC DNA]</scope>
    <source>
        <strain evidence="2 3">BEG34</strain>
    </source>
</reference>
<evidence type="ECO:0000313" key="3">
    <source>
        <dbReference type="Proteomes" id="UP000439903"/>
    </source>
</evidence>
<name>A0A8H4AYI1_GIGMA</name>
<sequence length="191" mass="22020">MDALHHLCLMISRKIGIGSSQHQLMMMIIPVILLIQHVEFAAAQPFLILAFLFEASGQTCNSNGKITKSRRHPTFKSIAPQVESGNNITEVDKDDEAPCPKSENNSVEMSENDEVFDPEMRQTYKQKVKAVKRMADHLEQELAANNFNYITRVINNMDRLFTMLNDIETAQNRRRHNRTWRGSTLWTLYLQ</sequence>
<organism evidence="2 3">
    <name type="scientific">Gigaspora margarita</name>
    <dbReference type="NCBI Taxonomy" id="4874"/>
    <lineage>
        <taxon>Eukaryota</taxon>
        <taxon>Fungi</taxon>
        <taxon>Fungi incertae sedis</taxon>
        <taxon>Mucoromycota</taxon>
        <taxon>Glomeromycotina</taxon>
        <taxon>Glomeromycetes</taxon>
        <taxon>Diversisporales</taxon>
        <taxon>Gigasporaceae</taxon>
        <taxon>Gigaspora</taxon>
    </lineage>
</organism>
<comment type="caution">
    <text evidence="2">The sequence shown here is derived from an EMBL/GenBank/DDBJ whole genome shotgun (WGS) entry which is preliminary data.</text>
</comment>
<proteinExistence type="predicted"/>
<evidence type="ECO:0000313" key="2">
    <source>
        <dbReference type="EMBL" id="KAF0544535.1"/>
    </source>
</evidence>
<accession>A0A8H4AYI1</accession>
<dbReference type="OrthoDB" id="2399536at2759"/>
<protein>
    <submittedName>
        <fullName evidence="2">Uncharacterized protein</fullName>
    </submittedName>
</protein>
<gene>
    <name evidence="2" type="ORF">F8M41_002684</name>
</gene>
<dbReference type="AlphaFoldDB" id="A0A8H4AYI1"/>
<keyword evidence="3" id="KW-1185">Reference proteome</keyword>
<evidence type="ECO:0000256" key="1">
    <source>
        <dbReference type="SAM" id="MobiDB-lite"/>
    </source>
</evidence>